<dbReference type="PANTHER" id="PTHR10556:SF57">
    <property type="entry name" value="3-OXO-5-ALPHA-STEROID 4-DEHYDROGENASE 1"/>
    <property type="match status" value="1"/>
</dbReference>
<keyword evidence="5" id="KW-0256">Endoplasmic reticulum</keyword>
<dbReference type="GO" id="GO:0016020">
    <property type="term" value="C:membrane"/>
    <property type="evidence" value="ECO:0007669"/>
    <property type="project" value="InterPro"/>
</dbReference>
<evidence type="ECO:0000256" key="12">
    <source>
        <dbReference type="ARBA" id="ARBA00037789"/>
    </source>
</evidence>
<comment type="subcellular location">
    <subcellularLocation>
        <location evidence="1">Endoplasmic reticulum membrane</location>
        <topology evidence="1">Multi-pass membrane protein</topology>
    </subcellularLocation>
    <subcellularLocation>
        <location evidence="2">Microsome membrane</location>
    </subcellularLocation>
</comment>
<evidence type="ECO:0000256" key="2">
    <source>
        <dbReference type="ARBA" id="ARBA00004524"/>
    </source>
</evidence>
<dbReference type="GO" id="GO:0030154">
    <property type="term" value="P:cell differentiation"/>
    <property type="evidence" value="ECO:0007669"/>
    <property type="project" value="UniProtKB-KW"/>
</dbReference>
<dbReference type="PIRSF" id="PIRSF015596">
    <property type="entry name" value="5_alpha-SR2"/>
    <property type="match status" value="1"/>
</dbReference>
<dbReference type="EMBL" id="JACIES010000001">
    <property type="protein sequence ID" value="MBB4024722.1"/>
    <property type="molecule type" value="Genomic_DNA"/>
</dbReference>
<feature type="transmembrane region" description="Helical" evidence="17">
    <location>
        <begin position="107"/>
        <end position="128"/>
    </location>
</feature>
<organism evidence="19 20">
    <name type="scientific">Butyricimonas faecihominis</name>
    <dbReference type="NCBI Taxonomy" id="1472416"/>
    <lineage>
        <taxon>Bacteria</taxon>
        <taxon>Pseudomonadati</taxon>
        <taxon>Bacteroidota</taxon>
        <taxon>Bacteroidia</taxon>
        <taxon>Bacteroidales</taxon>
        <taxon>Odoribacteraceae</taxon>
        <taxon>Butyricimonas</taxon>
    </lineage>
</organism>
<keyword evidence="9 19" id="KW-0560">Oxidoreductase</keyword>
<dbReference type="GO" id="GO:0003865">
    <property type="term" value="F:3-oxo-5-alpha-steroid 4-dehydrogenase activity"/>
    <property type="evidence" value="ECO:0007669"/>
    <property type="project" value="InterPro"/>
</dbReference>
<keyword evidence="4" id="KW-0221">Differentiation</keyword>
<name>A0A7W6MX75_9BACT</name>
<comment type="catalytic activity">
    <reaction evidence="16">
        <text>androst-4-ene-3,17-dione + NADPH + H(+) = 5alpha-androstan-3,17-dione + NADP(+)</text>
        <dbReference type="Rhea" id="RHEA:50816"/>
        <dbReference type="ChEBI" id="CHEBI:15378"/>
        <dbReference type="ChEBI" id="CHEBI:15994"/>
        <dbReference type="ChEBI" id="CHEBI:16422"/>
        <dbReference type="ChEBI" id="CHEBI:57783"/>
        <dbReference type="ChEBI" id="CHEBI:58349"/>
    </reaction>
    <physiologicalReaction direction="left-to-right" evidence="16">
        <dbReference type="Rhea" id="RHEA:50817"/>
    </physiologicalReaction>
</comment>
<reference evidence="19 20" key="1">
    <citation type="submission" date="2020-08" db="EMBL/GenBank/DDBJ databases">
        <title>Genomic Encyclopedia of Type Strains, Phase IV (KMG-IV): sequencing the most valuable type-strain genomes for metagenomic binning, comparative biology and taxonomic classification.</title>
        <authorList>
            <person name="Goeker M."/>
        </authorList>
    </citation>
    <scope>NUCLEOTIDE SEQUENCE [LARGE SCALE GENOMIC DNA]</scope>
    <source>
        <strain evidence="19 20">DSM 105721</strain>
    </source>
</reference>
<feature type="transmembrane region" description="Helical" evidence="17">
    <location>
        <begin position="140"/>
        <end position="158"/>
    </location>
</feature>
<feature type="domain" description="3-oxo-5-alpha-steroid 4-dehydrogenase C-terminal" evidence="18">
    <location>
        <begin position="100"/>
        <end position="253"/>
    </location>
</feature>
<evidence type="ECO:0000256" key="7">
    <source>
        <dbReference type="ARBA" id="ARBA00022857"/>
    </source>
</evidence>
<evidence type="ECO:0000256" key="16">
    <source>
        <dbReference type="ARBA" id="ARBA00049166"/>
    </source>
</evidence>
<dbReference type="InterPro" id="IPR039357">
    <property type="entry name" value="SRD5A/TECR"/>
</dbReference>
<dbReference type="Proteomes" id="UP000546007">
    <property type="component" value="Unassembled WGS sequence"/>
</dbReference>
<evidence type="ECO:0000256" key="17">
    <source>
        <dbReference type="SAM" id="Phobius"/>
    </source>
</evidence>
<evidence type="ECO:0000256" key="6">
    <source>
        <dbReference type="ARBA" id="ARBA00022848"/>
    </source>
</evidence>
<gene>
    <name evidence="19" type="ORF">GGR14_000483</name>
</gene>
<keyword evidence="6" id="KW-0492">Microsome</keyword>
<dbReference type="InterPro" id="IPR001104">
    <property type="entry name" value="3-oxo-5_a-steroid_4-DH_C"/>
</dbReference>
<evidence type="ECO:0000256" key="9">
    <source>
        <dbReference type="ARBA" id="ARBA00023002"/>
    </source>
</evidence>
<proteinExistence type="predicted"/>
<dbReference type="GO" id="GO:0006694">
    <property type="term" value="P:steroid biosynthetic process"/>
    <property type="evidence" value="ECO:0007669"/>
    <property type="project" value="TreeGrafter"/>
</dbReference>
<protein>
    <recommendedName>
        <fullName evidence="13">3-oxo-5-alpha-steroid 4-dehydrogenase 1</fullName>
    </recommendedName>
    <alternativeName>
        <fullName evidence="14">SR type 1</fullName>
    </alternativeName>
    <alternativeName>
        <fullName evidence="15">Steroid 5-alpha-reductase 1</fullName>
    </alternativeName>
</protein>
<keyword evidence="7" id="KW-0521">NADP</keyword>
<evidence type="ECO:0000256" key="8">
    <source>
        <dbReference type="ARBA" id="ARBA00022989"/>
    </source>
</evidence>
<sequence>MDVFHIFLAVMTGIAVIVFVALYFVKAGYGMFFDAKWGRPIDNRIGWVLMEAPVFIAMALFWYFSDRGYELVPLIFFIFFEIHYFQRAFIFPLLLKGKGRMPMGIMLMGITFNVLNACMQGGWIFYFAPSDLYTPEWLMSPQFIIGTILFFAGMFTNIQSDHIIRHLRRPGDTGHYLPKGGMFRYVTSANYLGEIVEWIGFAILTWSLSGAVFAIWTFANLVPRANTIYHKYLGMFGDEVKKRRLKRVIPFIY</sequence>
<evidence type="ECO:0000259" key="18">
    <source>
        <dbReference type="Pfam" id="PF02544"/>
    </source>
</evidence>
<dbReference type="Gene3D" id="1.20.120.1630">
    <property type="match status" value="1"/>
</dbReference>
<evidence type="ECO:0000256" key="3">
    <source>
        <dbReference type="ARBA" id="ARBA00022692"/>
    </source>
</evidence>
<keyword evidence="20" id="KW-1185">Reference proteome</keyword>
<evidence type="ECO:0000313" key="19">
    <source>
        <dbReference type="EMBL" id="MBB4024722.1"/>
    </source>
</evidence>
<dbReference type="AlphaFoldDB" id="A0A7W6MX75"/>
<evidence type="ECO:0000313" key="20">
    <source>
        <dbReference type="Proteomes" id="UP000546007"/>
    </source>
</evidence>
<dbReference type="PANTHER" id="PTHR10556">
    <property type="entry name" value="3-OXO-5-ALPHA-STEROID 4-DEHYDROGENASE"/>
    <property type="match status" value="1"/>
</dbReference>
<accession>A0A7W6MX75</accession>
<evidence type="ECO:0000256" key="1">
    <source>
        <dbReference type="ARBA" id="ARBA00004477"/>
    </source>
</evidence>
<evidence type="ECO:0000256" key="10">
    <source>
        <dbReference type="ARBA" id="ARBA00023098"/>
    </source>
</evidence>
<dbReference type="Pfam" id="PF02544">
    <property type="entry name" value="Steroid_dh"/>
    <property type="match status" value="1"/>
</dbReference>
<feature type="transmembrane region" description="Helical" evidence="17">
    <location>
        <begin position="198"/>
        <end position="219"/>
    </location>
</feature>
<keyword evidence="8 17" id="KW-1133">Transmembrane helix</keyword>
<feature type="transmembrane region" description="Helical" evidence="17">
    <location>
        <begin position="71"/>
        <end position="95"/>
    </location>
</feature>
<keyword evidence="11 17" id="KW-0472">Membrane</keyword>
<dbReference type="FunFam" id="1.20.120.1630:FF:000014">
    <property type="entry name" value="Steroid 5-alpha reductase, putative"/>
    <property type="match status" value="1"/>
</dbReference>
<evidence type="ECO:0000256" key="14">
    <source>
        <dbReference type="ARBA" id="ARBA00041664"/>
    </source>
</evidence>
<evidence type="ECO:0000256" key="15">
    <source>
        <dbReference type="ARBA" id="ARBA00042579"/>
    </source>
</evidence>
<dbReference type="InterPro" id="IPR016636">
    <property type="entry name" value="3-oxo-5-alpha-steroid_4-DH"/>
</dbReference>
<evidence type="ECO:0000256" key="5">
    <source>
        <dbReference type="ARBA" id="ARBA00022824"/>
    </source>
</evidence>
<feature type="transmembrane region" description="Helical" evidence="17">
    <location>
        <begin position="6"/>
        <end position="25"/>
    </location>
</feature>
<evidence type="ECO:0000256" key="13">
    <source>
        <dbReference type="ARBA" id="ARBA00039428"/>
    </source>
</evidence>
<dbReference type="PROSITE" id="PS50244">
    <property type="entry name" value="S5A_REDUCTASE"/>
    <property type="match status" value="1"/>
</dbReference>
<feature type="transmembrane region" description="Helical" evidence="17">
    <location>
        <begin position="45"/>
        <end position="65"/>
    </location>
</feature>
<comment type="function">
    <text evidence="12">Converts testosterone into 5-alpha-dihydrotestosterone and progesterone or corticosterone into their corresponding 5-alpha-3-oxosteroids. It plays a central role in sexual differentiation and androgen physiology.</text>
</comment>
<comment type="caution">
    <text evidence="19">The sequence shown here is derived from an EMBL/GenBank/DDBJ whole genome shotgun (WGS) entry which is preliminary data.</text>
</comment>
<evidence type="ECO:0000256" key="4">
    <source>
        <dbReference type="ARBA" id="ARBA00022782"/>
    </source>
</evidence>
<evidence type="ECO:0000256" key="11">
    <source>
        <dbReference type="ARBA" id="ARBA00023136"/>
    </source>
</evidence>
<keyword evidence="3 17" id="KW-0812">Transmembrane</keyword>
<keyword evidence="10" id="KW-0443">Lipid metabolism</keyword>